<comment type="caution">
    <text evidence="3">The sequence shown here is derived from an EMBL/GenBank/DDBJ whole genome shotgun (WGS) entry which is preliminary data.</text>
</comment>
<name>A0ABW1BBC4_9ACTN</name>
<dbReference type="EMBL" id="JBHSNZ010000016">
    <property type="protein sequence ID" value="MFC5810345.1"/>
    <property type="molecule type" value="Genomic_DNA"/>
</dbReference>
<dbReference type="Gene3D" id="3.60.15.10">
    <property type="entry name" value="Ribonuclease Z/Hydroxyacylglutathione hydrolase-like"/>
    <property type="match status" value="1"/>
</dbReference>
<dbReference type="RefSeq" id="WP_334314090.1">
    <property type="nucleotide sequence ID" value="NZ_JAQOSL010000017.1"/>
</dbReference>
<accession>A0ABW1BBC4</accession>
<protein>
    <submittedName>
        <fullName evidence="3">MBL fold metallo-hydrolase</fullName>
    </submittedName>
</protein>
<dbReference type="Pfam" id="PF00753">
    <property type="entry name" value="Lactamase_B"/>
    <property type="match status" value="1"/>
</dbReference>
<evidence type="ECO:0000259" key="2">
    <source>
        <dbReference type="SMART" id="SM00849"/>
    </source>
</evidence>
<dbReference type="PANTHER" id="PTHR42951:SF4">
    <property type="entry name" value="ACYL-COENZYME A THIOESTERASE MBLAC2"/>
    <property type="match status" value="1"/>
</dbReference>
<dbReference type="CDD" id="cd16282">
    <property type="entry name" value="metallo-hydrolase-like_MBL-fold"/>
    <property type="match status" value="1"/>
</dbReference>
<dbReference type="SMART" id="SM00849">
    <property type="entry name" value="Lactamase_B"/>
    <property type="match status" value="1"/>
</dbReference>
<gene>
    <name evidence="3" type="ORF">ACFQGO_23080</name>
</gene>
<proteinExistence type="predicted"/>
<reference evidence="4" key="1">
    <citation type="journal article" date="2019" name="Int. J. Syst. Evol. Microbiol.">
        <title>The Global Catalogue of Microorganisms (GCM) 10K type strain sequencing project: providing services to taxonomists for standard genome sequencing and annotation.</title>
        <authorList>
            <consortium name="The Broad Institute Genomics Platform"/>
            <consortium name="The Broad Institute Genome Sequencing Center for Infectious Disease"/>
            <person name="Wu L."/>
            <person name="Ma J."/>
        </authorList>
    </citation>
    <scope>NUCLEOTIDE SEQUENCE [LARGE SCALE GENOMIC DNA]</scope>
    <source>
        <strain evidence="4">JCM 9918</strain>
    </source>
</reference>
<dbReference type="Proteomes" id="UP001596112">
    <property type="component" value="Unassembled WGS sequence"/>
</dbReference>
<evidence type="ECO:0000313" key="4">
    <source>
        <dbReference type="Proteomes" id="UP001596112"/>
    </source>
</evidence>
<dbReference type="InterPro" id="IPR001279">
    <property type="entry name" value="Metallo-B-lactamas"/>
</dbReference>
<dbReference type="SUPFAM" id="SSF56281">
    <property type="entry name" value="Metallo-hydrolase/oxidoreductase"/>
    <property type="match status" value="1"/>
</dbReference>
<sequence length="285" mass="30636">MSTATLPEGAHQPRLREAADGVFACAQPDGGWCLDNVGLIVSKSRSALIDTAATEDRARALKQAVGAVVFRPPGYVVSTDSHGDRTFGNHLFAQDAVIITHEKAREEVEAVGLHLTGLHLTGLHLTGLRPDVRWGELSVELPTLTFRDTLTLHVGDVRAELIRLGPAHTADDTIVWLPEQRVLFTGDLIMSGATPFCLMGSVSGSIAAAERLRALGPLTVVAGQRPVARPELLDTTRDYLRLLQRVAQESVASGTTPGRPPEPPTSGPTRTCSTRSVWCRNVHRA</sequence>
<dbReference type="InterPro" id="IPR050855">
    <property type="entry name" value="NDM-1-like"/>
</dbReference>
<evidence type="ECO:0000313" key="3">
    <source>
        <dbReference type="EMBL" id="MFC5810345.1"/>
    </source>
</evidence>
<evidence type="ECO:0000256" key="1">
    <source>
        <dbReference type="SAM" id="MobiDB-lite"/>
    </source>
</evidence>
<organism evidence="3 4">
    <name type="scientific">Streptomyces heilongjiangensis</name>
    <dbReference type="NCBI Taxonomy" id="945052"/>
    <lineage>
        <taxon>Bacteria</taxon>
        <taxon>Bacillati</taxon>
        <taxon>Actinomycetota</taxon>
        <taxon>Actinomycetes</taxon>
        <taxon>Kitasatosporales</taxon>
        <taxon>Streptomycetaceae</taxon>
        <taxon>Streptomyces</taxon>
    </lineage>
</organism>
<dbReference type="InterPro" id="IPR036866">
    <property type="entry name" value="RibonucZ/Hydroxyglut_hydro"/>
</dbReference>
<feature type="region of interest" description="Disordered" evidence="1">
    <location>
        <begin position="249"/>
        <end position="273"/>
    </location>
</feature>
<feature type="domain" description="Metallo-beta-lactamase" evidence="2">
    <location>
        <begin position="34"/>
        <end position="224"/>
    </location>
</feature>
<dbReference type="PANTHER" id="PTHR42951">
    <property type="entry name" value="METALLO-BETA-LACTAMASE DOMAIN-CONTAINING"/>
    <property type="match status" value="1"/>
</dbReference>
<keyword evidence="4" id="KW-1185">Reference proteome</keyword>